<organism evidence="2 3">
    <name type="scientific">Trichonephila clavipes</name>
    <name type="common">Golden silk orbweaver</name>
    <name type="synonym">Nephila clavipes</name>
    <dbReference type="NCBI Taxonomy" id="2585209"/>
    <lineage>
        <taxon>Eukaryota</taxon>
        <taxon>Metazoa</taxon>
        <taxon>Ecdysozoa</taxon>
        <taxon>Arthropoda</taxon>
        <taxon>Chelicerata</taxon>
        <taxon>Arachnida</taxon>
        <taxon>Araneae</taxon>
        <taxon>Araneomorphae</taxon>
        <taxon>Entelegynae</taxon>
        <taxon>Araneoidea</taxon>
        <taxon>Nephilidae</taxon>
        <taxon>Trichonephila</taxon>
    </lineage>
</organism>
<evidence type="ECO:0000313" key="3">
    <source>
        <dbReference type="Proteomes" id="UP000887159"/>
    </source>
</evidence>
<evidence type="ECO:0000256" key="1">
    <source>
        <dbReference type="SAM" id="MobiDB-lite"/>
    </source>
</evidence>
<feature type="region of interest" description="Disordered" evidence="1">
    <location>
        <begin position="16"/>
        <end position="86"/>
    </location>
</feature>
<keyword evidence="3" id="KW-1185">Reference proteome</keyword>
<name>A0A8X6VWU9_TRICX</name>
<dbReference type="Proteomes" id="UP000887159">
    <property type="component" value="Unassembled WGS sequence"/>
</dbReference>
<accession>A0A8X6VWU9</accession>
<sequence length="251" mass="29095">MDKLDEDKLLEQCEELIDQHPGQDKPNESLEPMDKPNESLEPMDKSNESLAKSNEPLESKPLEPELMDKSNETLEPELMDKSNETLEPELRDHCLMDTANEEKPLEPMNKSNEEKPLDHCDGERCHEAVYKSLEYCPTVSLDELLDYVDKPMVENTSKEFVVETMERLDEAMKCSDLESMEEVMKCSDLDIVAMECCEEFLHRNANYYKDVRNVTEALLQELGNIYVQEWQGKDWTIVANEQLARLINNKT</sequence>
<reference evidence="2" key="1">
    <citation type="submission" date="2020-08" db="EMBL/GenBank/DDBJ databases">
        <title>Multicomponent nature underlies the extraordinary mechanical properties of spider dragline silk.</title>
        <authorList>
            <person name="Kono N."/>
            <person name="Nakamura H."/>
            <person name="Mori M."/>
            <person name="Yoshida Y."/>
            <person name="Ohtoshi R."/>
            <person name="Malay A.D."/>
            <person name="Moran D.A.P."/>
            <person name="Tomita M."/>
            <person name="Numata K."/>
            <person name="Arakawa K."/>
        </authorList>
    </citation>
    <scope>NUCLEOTIDE SEQUENCE</scope>
</reference>
<evidence type="ECO:0000313" key="2">
    <source>
        <dbReference type="EMBL" id="GFY23846.1"/>
    </source>
</evidence>
<feature type="compositionally biased region" description="Basic and acidic residues" evidence="1">
    <location>
        <begin position="16"/>
        <end position="47"/>
    </location>
</feature>
<comment type="caution">
    <text evidence="2">The sequence shown here is derived from an EMBL/GenBank/DDBJ whole genome shotgun (WGS) entry which is preliminary data.</text>
</comment>
<protein>
    <submittedName>
        <fullName evidence="2">Uncharacterized protein</fullName>
    </submittedName>
</protein>
<gene>
    <name evidence="2" type="ORF">TNCV_3536401</name>
</gene>
<dbReference type="EMBL" id="BMAU01021367">
    <property type="protein sequence ID" value="GFY23846.1"/>
    <property type="molecule type" value="Genomic_DNA"/>
</dbReference>
<dbReference type="AlphaFoldDB" id="A0A8X6VWU9"/>
<proteinExistence type="predicted"/>
<feature type="compositionally biased region" description="Basic and acidic residues" evidence="1">
    <location>
        <begin position="55"/>
        <end position="86"/>
    </location>
</feature>